<keyword evidence="3" id="KW-1185">Reference proteome</keyword>
<keyword evidence="1" id="KW-1133">Transmembrane helix</keyword>
<dbReference type="EMBL" id="WQNE01000020">
    <property type="protein sequence ID" value="MVT75887.1"/>
    <property type="molecule type" value="Genomic_DNA"/>
</dbReference>
<protein>
    <submittedName>
        <fullName evidence="2">Uncharacterized protein</fullName>
    </submittedName>
</protein>
<feature type="transmembrane region" description="Helical" evidence="1">
    <location>
        <begin position="12"/>
        <end position="36"/>
    </location>
</feature>
<evidence type="ECO:0000313" key="3">
    <source>
        <dbReference type="Proteomes" id="UP000449969"/>
    </source>
</evidence>
<evidence type="ECO:0000313" key="2">
    <source>
        <dbReference type="EMBL" id="MVT75887.1"/>
    </source>
</evidence>
<organism evidence="2 3">
    <name type="scientific">Bradyrhizobium cajani</name>
    <dbReference type="NCBI Taxonomy" id="1928661"/>
    <lineage>
        <taxon>Bacteria</taxon>
        <taxon>Pseudomonadati</taxon>
        <taxon>Pseudomonadota</taxon>
        <taxon>Alphaproteobacteria</taxon>
        <taxon>Hyphomicrobiales</taxon>
        <taxon>Nitrobacteraceae</taxon>
        <taxon>Bradyrhizobium</taxon>
    </lineage>
</organism>
<dbReference type="RefSeq" id="WP_157331880.1">
    <property type="nucleotide sequence ID" value="NZ_JANADL010000018.1"/>
</dbReference>
<dbReference type="Proteomes" id="UP000449969">
    <property type="component" value="Unassembled WGS sequence"/>
</dbReference>
<dbReference type="OrthoDB" id="100605at2"/>
<comment type="caution">
    <text evidence="2">The sequence shown here is derived from an EMBL/GenBank/DDBJ whole genome shotgun (WGS) entry which is preliminary data.</text>
</comment>
<reference evidence="2 3" key="1">
    <citation type="submission" date="2019-12" db="EMBL/GenBank/DDBJ databases">
        <title>Draft genome sequences Bradyrhizobium cajani AMBPC1010, Bradyrhizobium pachyrhizi AMBPC1040 and Bradyrhizobium yuanmingense ALSPC3051, three plant growth promoting strains isolated from nodules of Cajanus cajan L. in Dominican Republic.</title>
        <authorList>
            <person name="Flores-Felix J.D."/>
            <person name="Araujo J."/>
            <person name="Diaz-Alcantara C."/>
            <person name="Gonzalez-Andres F."/>
            <person name="Velazquez E."/>
        </authorList>
    </citation>
    <scope>NUCLEOTIDE SEQUENCE [LARGE SCALE GENOMIC DNA]</scope>
    <source>
        <strain evidence="2 3">1010</strain>
    </source>
</reference>
<name>A0A844TA34_9BRAD</name>
<keyword evidence="1" id="KW-0472">Membrane</keyword>
<keyword evidence="1" id="KW-0812">Transmembrane</keyword>
<gene>
    <name evidence="2" type="ORF">GPL20_23050</name>
</gene>
<sequence>MPFKPWVKNISPLAWMLGASAAANVLTMFGVLYIAFGTPRVSVSDGWVSAYIRNEVGVKVLNRVDVREPVRVQVGP</sequence>
<evidence type="ECO:0000256" key="1">
    <source>
        <dbReference type="SAM" id="Phobius"/>
    </source>
</evidence>
<dbReference type="AlphaFoldDB" id="A0A844TA34"/>
<proteinExistence type="predicted"/>
<accession>A0A844TA34</accession>